<name>E6S8L3_INTC7</name>
<evidence type="ECO:0000313" key="1">
    <source>
        <dbReference type="EMBL" id="ADU49175.1"/>
    </source>
</evidence>
<dbReference type="EMBL" id="CP002343">
    <property type="protein sequence ID" value="ADU49175.1"/>
    <property type="molecule type" value="Genomic_DNA"/>
</dbReference>
<evidence type="ECO:0000313" key="2">
    <source>
        <dbReference type="Proteomes" id="UP000008914"/>
    </source>
</evidence>
<keyword evidence="2" id="KW-1185">Reference proteome</keyword>
<dbReference type="HOGENOM" id="CLU_1924733_0_0_11"/>
<reference evidence="1 2" key="1">
    <citation type="journal article" date="2010" name="Stand. Genomic Sci.">
        <title>Complete genome sequence of Intrasporangium calvum type strain (7 KIP).</title>
        <authorList>
            <person name="Del Rio T.G."/>
            <person name="Chertkov O."/>
            <person name="Yasawong M."/>
            <person name="Lucas S."/>
            <person name="Deshpande S."/>
            <person name="Cheng J.F."/>
            <person name="Detter C."/>
            <person name="Tapia R."/>
            <person name="Han C."/>
            <person name="Goodwin L."/>
            <person name="Pitluck S."/>
            <person name="Liolios K."/>
            <person name="Ivanova N."/>
            <person name="Mavromatis K."/>
            <person name="Pati A."/>
            <person name="Chen A."/>
            <person name="Palaniappan K."/>
            <person name="Land M."/>
            <person name="Hauser L."/>
            <person name="Chang Y.J."/>
            <person name="Jeffries C.D."/>
            <person name="Rohde M."/>
            <person name="Pukall R."/>
            <person name="Sikorski J."/>
            <person name="Goker M."/>
            <person name="Woyke T."/>
            <person name="Bristow J."/>
            <person name="Eisen J.A."/>
            <person name="Markowitz V."/>
            <person name="Hugenholtz P."/>
            <person name="Kyrpides N.C."/>
            <person name="Klenk H.P."/>
            <person name="Lapidus A."/>
        </authorList>
    </citation>
    <scope>NUCLEOTIDE SEQUENCE [LARGE SCALE GENOMIC DNA]</scope>
    <source>
        <strain evidence="2">ATCC 23552 / DSM 43043 / JCM 3097 / NBRC 12989 / 7 KIP</strain>
    </source>
</reference>
<accession>E6S8L3</accession>
<sequence length="131" mass="14889">MNRRKREDADRLALEGLYLGDPSYCVGPERLPAGAYVVELILKCRRHPRTNMGGIARFTIPEGEPGHDMRTMVLGIAGTSYLPEQPNPEHPKLHFVCPDCKHHVLMSHEQAGRALDVIWQPWSRRVVSKRV</sequence>
<dbReference type="RefSeq" id="WP_013493489.1">
    <property type="nucleotide sequence ID" value="NC_014830.1"/>
</dbReference>
<dbReference type="STRING" id="710696.Intca_2673"/>
<proteinExistence type="predicted"/>
<dbReference type="AlphaFoldDB" id="E6S8L3"/>
<dbReference type="Proteomes" id="UP000008914">
    <property type="component" value="Chromosome"/>
</dbReference>
<dbReference type="KEGG" id="ica:Intca_2673"/>
<protein>
    <submittedName>
        <fullName evidence="1">Uncharacterized protein</fullName>
    </submittedName>
</protein>
<gene>
    <name evidence="1" type="ordered locus">Intca_2673</name>
</gene>
<organism evidence="1 2">
    <name type="scientific">Intrasporangium calvum (strain ATCC 23552 / DSM 43043 / JCM 3097 / NBRC 12989 / NCIMB 10167 / NRRL B-3866 / 7 KIP)</name>
    <dbReference type="NCBI Taxonomy" id="710696"/>
    <lineage>
        <taxon>Bacteria</taxon>
        <taxon>Bacillati</taxon>
        <taxon>Actinomycetota</taxon>
        <taxon>Actinomycetes</taxon>
        <taxon>Micrococcales</taxon>
        <taxon>Intrasporangiaceae</taxon>
        <taxon>Intrasporangium</taxon>
    </lineage>
</organism>